<protein>
    <submittedName>
        <fullName evidence="1">Uncharacterized protein</fullName>
    </submittedName>
</protein>
<accession>A0A2K9NWN9</accession>
<keyword evidence="2" id="KW-1185">Reference proteome</keyword>
<evidence type="ECO:0000313" key="2">
    <source>
        <dbReference type="Proteomes" id="UP000235584"/>
    </source>
</evidence>
<sequence>MSFFDQDLGCCGASFEKNNISFLGLLTLSTTALLLLSILWVLTWPLSLVFKSWHHVLGVVIKANADLIKNSSLLRKTKCEMAGKILRYSPRASGLFFKSFNFVILLSCWGLCFAGLSWWILK</sequence>
<dbReference type="Proteomes" id="UP000235584">
    <property type="component" value="Chromosome"/>
</dbReference>
<evidence type="ECO:0000313" key="1">
    <source>
        <dbReference type="EMBL" id="AUN99938.1"/>
    </source>
</evidence>
<proteinExistence type="predicted"/>
<dbReference type="EMBL" id="CP025704">
    <property type="protein sequence ID" value="AUN99938.1"/>
    <property type="molecule type" value="Genomic_DNA"/>
</dbReference>
<reference evidence="1 2" key="1">
    <citation type="submission" date="2018-01" db="EMBL/GenBank/DDBJ databases">
        <title>Complete genome sequence of Bacteriovorax stolpii DSM12778.</title>
        <authorList>
            <person name="Tang B."/>
            <person name="Chang J."/>
        </authorList>
    </citation>
    <scope>NUCLEOTIDE SEQUENCE [LARGE SCALE GENOMIC DNA]</scope>
    <source>
        <strain evidence="1 2">DSM 12778</strain>
    </source>
</reference>
<dbReference type="KEGG" id="bsto:C0V70_17865"/>
<gene>
    <name evidence="1" type="ORF">C0V70_17865</name>
</gene>
<organism evidence="1 2">
    <name type="scientific">Bacteriovorax stolpii</name>
    <name type="common">Bdellovibrio stolpii</name>
    <dbReference type="NCBI Taxonomy" id="960"/>
    <lineage>
        <taxon>Bacteria</taxon>
        <taxon>Pseudomonadati</taxon>
        <taxon>Bdellovibrionota</taxon>
        <taxon>Bacteriovoracia</taxon>
        <taxon>Bacteriovoracales</taxon>
        <taxon>Bacteriovoracaceae</taxon>
        <taxon>Bacteriovorax</taxon>
    </lineage>
</organism>
<dbReference type="AlphaFoldDB" id="A0A2K9NWN9"/>
<name>A0A2K9NWN9_BACTC</name>